<reference evidence="7" key="1">
    <citation type="submission" date="2016-10" db="EMBL/GenBank/DDBJ databases">
        <authorList>
            <person name="Varghese N."/>
            <person name="Submissions S."/>
        </authorList>
    </citation>
    <scope>NUCLEOTIDE SEQUENCE [LARGE SCALE GENOMIC DNA]</scope>
    <source>
        <strain evidence="7">CGMCC 1.8895</strain>
    </source>
</reference>
<dbReference type="PANTHER" id="PTHR43335:SF4">
    <property type="entry name" value="ABC TRANSPORTER, ATP-BINDING PROTEIN"/>
    <property type="match status" value="1"/>
</dbReference>
<name>A0A1G9G289_9BACL</name>
<evidence type="ECO:0000256" key="1">
    <source>
        <dbReference type="ARBA" id="ARBA00005417"/>
    </source>
</evidence>
<dbReference type="OrthoDB" id="9804819at2"/>
<dbReference type="GO" id="GO:0005524">
    <property type="term" value="F:ATP binding"/>
    <property type="evidence" value="ECO:0007669"/>
    <property type="project" value="UniProtKB-KW"/>
</dbReference>
<dbReference type="PANTHER" id="PTHR43335">
    <property type="entry name" value="ABC TRANSPORTER, ATP-BINDING PROTEIN"/>
    <property type="match status" value="1"/>
</dbReference>
<evidence type="ECO:0000313" key="7">
    <source>
        <dbReference type="Proteomes" id="UP000199008"/>
    </source>
</evidence>
<gene>
    <name evidence="6" type="ORF">SAMN05216216_1153</name>
</gene>
<dbReference type="Gene3D" id="3.40.50.300">
    <property type="entry name" value="P-loop containing nucleotide triphosphate hydrolases"/>
    <property type="match status" value="1"/>
</dbReference>
<dbReference type="Proteomes" id="UP000199008">
    <property type="component" value="Unassembled WGS sequence"/>
</dbReference>
<dbReference type="SMART" id="SM00382">
    <property type="entry name" value="AAA"/>
    <property type="match status" value="1"/>
</dbReference>
<accession>A0A1G9G289</accession>
<keyword evidence="4 6" id="KW-0067">ATP-binding</keyword>
<evidence type="ECO:0000313" key="6">
    <source>
        <dbReference type="EMBL" id="SDK94749.1"/>
    </source>
</evidence>
<comment type="similarity">
    <text evidence="1">Belongs to the ABC transporter superfamily.</text>
</comment>
<dbReference type="RefSeq" id="WP_092986653.1">
    <property type="nucleotide sequence ID" value="NZ_FNFY01000015.1"/>
</dbReference>
<dbReference type="InterPro" id="IPR027417">
    <property type="entry name" value="P-loop_NTPase"/>
</dbReference>
<dbReference type="PROSITE" id="PS00211">
    <property type="entry name" value="ABC_TRANSPORTER_1"/>
    <property type="match status" value="1"/>
</dbReference>
<dbReference type="GO" id="GO:0016887">
    <property type="term" value="F:ATP hydrolysis activity"/>
    <property type="evidence" value="ECO:0007669"/>
    <property type="project" value="InterPro"/>
</dbReference>
<dbReference type="STRING" id="576118.SAMN05216216_1153"/>
<keyword evidence="3" id="KW-0547">Nucleotide-binding</keyword>
<evidence type="ECO:0000256" key="4">
    <source>
        <dbReference type="ARBA" id="ARBA00022840"/>
    </source>
</evidence>
<keyword evidence="2" id="KW-0813">Transport</keyword>
<organism evidence="6 7">
    <name type="scientific">Lacicoccus qingdaonensis</name>
    <dbReference type="NCBI Taxonomy" id="576118"/>
    <lineage>
        <taxon>Bacteria</taxon>
        <taxon>Bacillati</taxon>
        <taxon>Bacillota</taxon>
        <taxon>Bacilli</taxon>
        <taxon>Bacillales</taxon>
        <taxon>Salinicoccaceae</taxon>
        <taxon>Lacicoccus</taxon>
    </lineage>
</organism>
<protein>
    <submittedName>
        <fullName evidence="6">ABC-2 type transport system ATP-binding protein</fullName>
    </submittedName>
</protein>
<evidence type="ECO:0000256" key="2">
    <source>
        <dbReference type="ARBA" id="ARBA00022448"/>
    </source>
</evidence>
<feature type="domain" description="ABC transporter" evidence="5">
    <location>
        <begin position="6"/>
        <end position="234"/>
    </location>
</feature>
<dbReference type="SUPFAM" id="SSF52540">
    <property type="entry name" value="P-loop containing nucleoside triphosphate hydrolases"/>
    <property type="match status" value="1"/>
</dbReference>
<dbReference type="PROSITE" id="PS50893">
    <property type="entry name" value="ABC_TRANSPORTER_2"/>
    <property type="match status" value="1"/>
</dbReference>
<keyword evidence="7" id="KW-1185">Reference proteome</keyword>
<dbReference type="Pfam" id="PF00005">
    <property type="entry name" value="ABC_tran"/>
    <property type="match status" value="1"/>
</dbReference>
<dbReference type="AlphaFoldDB" id="A0A1G9G289"/>
<dbReference type="InterPro" id="IPR003439">
    <property type="entry name" value="ABC_transporter-like_ATP-bd"/>
</dbReference>
<evidence type="ECO:0000259" key="5">
    <source>
        <dbReference type="PROSITE" id="PS50893"/>
    </source>
</evidence>
<proteinExistence type="inferred from homology"/>
<sequence length="305" mass="34602">MENTILEIKNVTKAIKRKKILKNISIKIPKGEIYGLIGPNGAGKTTLMRMITGLSSITSGDIFIKEKSISTERKRALLTLGTIIEGPDMYPFFSGKENLFHFARMYPNISKKRIEEVIEIVGLTNSINKKVKNYSLGMKQRLGIAQSILHNPSLLILDEPTNGLDPAGIKEMRDYLKKIALQNNTSILISSHLLSEMELICDRIGIIKHGEMVSEHNLSEMELIKDSSKNKVTIEIQQIDEAKQILNEYNYTIDNNLLIFHINKEEVPNLIHLLTVNNVKIYEVAYTKSTLEERFFEWTGGNTID</sequence>
<dbReference type="InterPro" id="IPR017871">
    <property type="entry name" value="ABC_transporter-like_CS"/>
</dbReference>
<dbReference type="EMBL" id="FNFY01000015">
    <property type="protein sequence ID" value="SDK94749.1"/>
    <property type="molecule type" value="Genomic_DNA"/>
</dbReference>
<evidence type="ECO:0000256" key="3">
    <source>
        <dbReference type="ARBA" id="ARBA00022741"/>
    </source>
</evidence>
<dbReference type="InterPro" id="IPR003593">
    <property type="entry name" value="AAA+_ATPase"/>
</dbReference>